<name>A0ACC0BBT5_CATRO</name>
<dbReference type="EMBL" id="CM044703">
    <property type="protein sequence ID" value="KAI5670086.1"/>
    <property type="molecule type" value="Genomic_DNA"/>
</dbReference>
<reference evidence="2" key="1">
    <citation type="journal article" date="2023" name="Nat. Plants">
        <title>Single-cell RNA sequencing provides a high-resolution roadmap for understanding the multicellular compartmentation of specialized metabolism.</title>
        <authorList>
            <person name="Sun S."/>
            <person name="Shen X."/>
            <person name="Li Y."/>
            <person name="Li Y."/>
            <person name="Wang S."/>
            <person name="Li R."/>
            <person name="Zhang H."/>
            <person name="Shen G."/>
            <person name="Guo B."/>
            <person name="Wei J."/>
            <person name="Xu J."/>
            <person name="St-Pierre B."/>
            <person name="Chen S."/>
            <person name="Sun C."/>
        </authorList>
    </citation>
    <scope>NUCLEOTIDE SEQUENCE [LARGE SCALE GENOMIC DNA]</scope>
</reference>
<protein>
    <submittedName>
        <fullName evidence="1">Uncharacterized protein</fullName>
    </submittedName>
</protein>
<keyword evidence="2" id="KW-1185">Reference proteome</keyword>
<dbReference type="Proteomes" id="UP001060085">
    <property type="component" value="Linkage Group LG03"/>
</dbReference>
<accession>A0ACC0BBT5</accession>
<sequence length="135" mass="15309">MHYLHAVIKETLRLHPPAKSSKTRCEANGISRRERDPTLWEEPEEFKPERFLNSSLDFNGENFEYIPFGAGRRSCPGDKFALGVAKLTMANLMHKFDTSLPDGLKPEDIDPVDYVGITVQEKKPLLFVATPVTSY</sequence>
<proteinExistence type="predicted"/>
<evidence type="ECO:0000313" key="2">
    <source>
        <dbReference type="Proteomes" id="UP001060085"/>
    </source>
</evidence>
<comment type="caution">
    <text evidence="1">The sequence shown here is derived from an EMBL/GenBank/DDBJ whole genome shotgun (WGS) entry which is preliminary data.</text>
</comment>
<organism evidence="1 2">
    <name type="scientific">Catharanthus roseus</name>
    <name type="common">Madagascar periwinkle</name>
    <name type="synonym">Vinca rosea</name>
    <dbReference type="NCBI Taxonomy" id="4058"/>
    <lineage>
        <taxon>Eukaryota</taxon>
        <taxon>Viridiplantae</taxon>
        <taxon>Streptophyta</taxon>
        <taxon>Embryophyta</taxon>
        <taxon>Tracheophyta</taxon>
        <taxon>Spermatophyta</taxon>
        <taxon>Magnoliopsida</taxon>
        <taxon>eudicotyledons</taxon>
        <taxon>Gunneridae</taxon>
        <taxon>Pentapetalae</taxon>
        <taxon>asterids</taxon>
        <taxon>lamiids</taxon>
        <taxon>Gentianales</taxon>
        <taxon>Apocynaceae</taxon>
        <taxon>Rauvolfioideae</taxon>
        <taxon>Vinceae</taxon>
        <taxon>Catharanthinae</taxon>
        <taxon>Catharanthus</taxon>
    </lineage>
</organism>
<gene>
    <name evidence="1" type="ORF">M9H77_10450</name>
</gene>
<evidence type="ECO:0000313" key="1">
    <source>
        <dbReference type="EMBL" id="KAI5670086.1"/>
    </source>
</evidence>